<gene>
    <name evidence="2" type="ORF">EV693_10287</name>
</gene>
<sequence>MFFFAKKLALLVIGTFLLIPLSTFAAVKKFNYDNILIESLRLNNITDFKPLAEEWLLYSDKPTYHKYKNDEFEFQDKVEEAGKKLKTLVEKAPLSPEFTILVDTQFGEYDFEKNQFTYQPLMNGHLYIDGGLITHYTKTLPRRINLYVSNPEVIDGIQMPKAEAKKFIQHRKDQFGNINRNIVLSVNIQFNSADGLDNLTGTVLSYTLKDKDNKIIYSKKLMDNVQ</sequence>
<dbReference type="InterPro" id="IPR032325">
    <property type="entry name" value="DUF4852"/>
</dbReference>
<organism evidence="2 3">
    <name type="scientific">Nicoletella semolina</name>
    <dbReference type="NCBI Taxonomy" id="271160"/>
    <lineage>
        <taxon>Bacteria</taxon>
        <taxon>Pseudomonadati</taxon>
        <taxon>Pseudomonadota</taxon>
        <taxon>Gammaproteobacteria</taxon>
        <taxon>Pasteurellales</taxon>
        <taxon>Pasteurellaceae</taxon>
        <taxon>Nicoletella</taxon>
    </lineage>
</organism>
<keyword evidence="3" id="KW-1185">Reference proteome</keyword>
<evidence type="ECO:0000313" key="2">
    <source>
        <dbReference type="EMBL" id="TCP18408.1"/>
    </source>
</evidence>
<dbReference type="RefSeq" id="WP_132500670.1">
    <property type="nucleotide sequence ID" value="NZ_LVXA01000001.1"/>
</dbReference>
<feature type="signal peptide" evidence="1">
    <location>
        <begin position="1"/>
        <end position="25"/>
    </location>
</feature>
<comment type="caution">
    <text evidence="2">The sequence shown here is derived from an EMBL/GenBank/DDBJ whole genome shotgun (WGS) entry which is preliminary data.</text>
</comment>
<dbReference type="EMBL" id="SLXJ01000002">
    <property type="protein sequence ID" value="TCP18408.1"/>
    <property type="molecule type" value="Genomic_DNA"/>
</dbReference>
<feature type="chain" id="PRO_5020793762" evidence="1">
    <location>
        <begin position="26"/>
        <end position="226"/>
    </location>
</feature>
<proteinExistence type="predicted"/>
<dbReference type="AlphaFoldDB" id="A0A4R2NBI9"/>
<accession>A0A4R2NBI9</accession>
<evidence type="ECO:0000313" key="3">
    <source>
        <dbReference type="Proteomes" id="UP000295537"/>
    </source>
</evidence>
<reference evidence="2 3" key="1">
    <citation type="submission" date="2019-03" db="EMBL/GenBank/DDBJ databases">
        <title>Genomic Encyclopedia of Type Strains, Phase IV (KMG-IV): sequencing the most valuable type-strain genomes for metagenomic binning, comparative biology and taxonomic classification.</title>
        <authorList>
            <person name="Goeker M."/>
        </authorList>
    </citation>
    <scope>NUCLEOTIDE SEQUENCE [LARGE SCALE GENOMIC DNA]</scope>
    <source>
        <strain evidence="2 3">DSM 16380</strain>
    </source>
</reference>
<dbReference type="Pfam" id="PF16144">
    <property type="entry name" value="DUF4852"/>
    <property type="match status" value="1"/>
</dbReference>
<dbReference type="Proteomes" id="UP000295537">
    <property type="component" value="Unassembled WGS sequence"/>
</dbReference>
<keyword evidence="1" id="KW-0732">Signal</keyword>
<name>A0A4R2NBI9_9PAST</name>
<protein>
    <submittedName>
        <fullName evidence="2">Uncharacterized protein DUF4852</fullName>
    </submittedName>
</protein>
<dbReference type="OrthoDB" id="7626094at2"/>
<evidence type="ECO:0000256" key="1">
    <source>
        <dbReference type="SAM" id="SignalP"/>
    </source>
</evidence>